<sequence length="196" mass="21517">MAVIGVVALQGAVEEHLKQIINTGSEAIMVKHPRQLKELDGLIIPGGESTAIGKLMAHYGFIEAIKDFSNQQKPIFGTCAGMVLVAKELEGSESAHLKIMDIVVKRNGFGRQIDSFEANIEIEGMKAPFQAVFIRAPYIISAGDQVEILARVDEKIVAARCDHLLVSAFHPELTDDNRFYKMFSEMVESSMVSHSS</sequence>
<protein>
    <recommendedName>
        <fullName evidence="10">Pyridoxal 5'-phosphate synthase subunit PdxT</fullName>
        <ecNumber evidence="10">4.3.3.6</ecNumber>
    </recommendedName>
    <alternativeName>
        <fullName evidence="10">Pdx2</fullName>
    </alternativeName>
    <alternativeName>
        <fullName evidence="10">Pyridoxal 5'-phosphate synthase glutaminase subunit</fullName>
        <ecNumber evidence="10">3.5.1.2</ecNumber>
    </alternativeName>
</protein>
<dbReference type="PANTHER" id="PTHR31559:SF0">
    <property type="entry name" value="PYRIDOXAL 5'-PHOSPHATE SYNTHASE SUBUNIT SNO1-RELATED"/>
    <property type="match status" value="1"/>
</dbReference>
<accession>A0A974NP20</accession>
<comment type="subunit">
    <text evidence="9 10">In the presence of PdxS, forms a dodecamer of heterodimers. Only shows activity in the heterodimer.</text>
</comment>
<dbReference type="PROSITE" id="PS51130">
    <property type="entry name" value="PDXT_SNO_2"/>
    <property type="match status" value="1"/>
</dbReference>
<evidence type="ECO:0000256" key="4">
    <source>
        <dbReference type="ARBA" id="ARBA00022962"/>
    </source>
</evidence>
<reference evidence="13 14" key="1">
    <citation type="submission" date="2021-01" db="EMBL/GenBank/DDBJ databases">
        <title>FDA dAtabase for Regulatory Grade micrObial Sequences (FDA-ARGOS): Supporting development and validation of Infectious Disease Dx tests.</title>
        <authorList>
            <person name="Nelson B."/>
            <person name="Plummer A."/>
            <person name="Tallon L."/>
            <person name="Sadzewicz L."/>
            <person name="Zhao X."/>
            <person name="Boylan J."/>
            <person name="Ott S."/>
            <person name="Bowen H."/>
            <person name="Vavikolanu K."/>
            <person name="Mehta A."/>
            <person name="Aluvathingal J."/>
            <person name="Nadendla S."/>
            <person name="Myers T."/>
            <person name="Yan Y."/>
            <person name="Sichtig H."/>
        </authorList>
    </citation>
    <scope>NUCLEOTIDE SEQUENCE [LARGE SCALE GENOMIC DNA]</scope>
    <source>
        <strain evidence="13 14">FDAARGOS_1161</strain>
    </source>
</reference>
<dbReference type="GO" id="GO:0036381">
    <property type="term" value="F:pyridoxal 5'-phosphate synthase (glutamine hydrolysing) activity"/>
    <property type="evidence" value="ECO:0007669"/>
    <property type="project" value="UniProtKB-UniRule"/>
</dbReference>
<dbReference type="CDD" id="cd01749">
    <property type="entry name" value="GATase1_PB"/>
    <property type="match status" value="1"/>
</dbReference>
<dbReference type="GO" id="GO:1903600">
    <property type="term" value="C:glutaminase complex"/>
    <property type="evidence" value="ECO:0007669"/>
    <property type="project" value="TreeGrafter"/>
</dbReference>
<evidence type="ECO:0000256" key="7">
    <source>
        <dbReference type="ARBA" id="ARBA00049534"/>
    </source>
</evidence>
<dbReference type="Proteomes" id="UP000595254">
    <property type="component" value="Chromosome"/>
</dbReference>
<dbReference type="PROSITE" id="PS01236">
    <property type="entry name" value="PDXT_SNO_1"/>
    <property type="match status" value="1"/>
</dbReference>
<dbReference type="AlphaFoldDB" id="A0A974NP20"/>
<dbReference type="SUPFAM" id="SSF52317">
    <property type="entry name" value="Class I glutamine amidotransferase-like"/>
    <property type="match status" value="1"/>
</dbReference>
<dbReference type="PROSITE" id="PS51273">
    <property type="entry name" value="GATASE_TYPE_1"/>
    <property type="match status" value="1"/>
</dbReference>
<comment type="catalytic activity">
    <reaction evidence="7 10">
        <text>L-glutamine + H2O = L-glutamate + NH4(+)</text>
        <dbReference type="Rhea" id="RHEA:15889"/>
        <dbReference type="ChEBI" id="CHEBI:15377"/>
        <dbReference type="ChEBI" id="CHEBI:28938"/>
        <dbReference type="ChEBI" id="CHEBI:29985"/>
        <dbReference type="ChEBI" id="CHEBI:58359"/>
        <dbReference type="EC" id="3.5.1.2"/>
    </reaction>
</comment>
<feature type="active site" description="Nucleophile" evidence="10 11">
    <location>
        <position position="79"/>
    </location>
</feature>
<keyword evidence="5 10" id="KW-0456">Lyase</keyword>
<dbReference type="NCBIfam" id="TIGR03800">
    <property type="entry name" value="PLP_synth_Pdx2"/>
    <property type="match status" value="1"/>
</dbReference>
<dbReference type="InterPro" id="IPR021196">
    <property type="entry name" value="PdxT/SNO_CS"/>
</dbReference>
<keyword evidence="3 10" id="KW-0663">Pyridoxal phosphate</keyword>
<proteinExistence type="inferred from homology"/>
<dbReference type="InterPro" id="IPR029062">
    <property type="entry name" value="Class_I_gatase-like"/>
</dbReference>
<comment type="pathway">
    <text evidence="10">Cofactor biosynthesis; pyridoxal 5'-phosphate biosynthesis.</text>
</comment>
<organism evidence="13 14">
    <name type="scientific">Peribacillus psychrosaccharolyticus</name>
    <name type="common">Bacillus psychrosaccharolyticus</name>
    <dbReference type="NCBI Taxonomy" id="1407"/>
    <lineage>
        <taxon>Bacteria</taxon>
        <taxon>Bacillati</taxon>
        <taxon>Bacillota</taxon>
        <taxon>Bacilli</taxon>
        <taxon>Bacillales</taxon>
        <taxon>Bacillaceae</taxon>
        <taxon>Peribacillus</taxon>
    </lineage>
</organism>
<evidence type="ECO:0000256" key="1">
    <source>
        <dbReference type="ARBA" id="ARBA00008345"/>
    </source>
</evidence>
<keyword evidence="14" id="KW-1185">Reference proteome</keyword>
<feature type="binding site" evidence="10 12">
    <location>
        <begin position="47"/>
        <end position="49"/>
    </location>
    <ligand>
        <name>L-glutamine</name>
        <dbReference type="ChEBI" id="CHEBI:58359"/>
    </ligand>
</feature>
<evidence type="ECO:0000256" key="10">
    <source>
        <dbReference type="HAMAP-Rule" id="MF_01615"/>
    </source>
</evidence>
<dbReference type="KEGG" id="ppsr:I6J18_04235"/>
<dbReference type="PIRSF" id="PIRSF005639">
    <property type="entry name" value="Glut_amidoT_SNO"/>
    <property type="match status" value="1"/>
</dbReference>
<evidence type="ECO:0000256" key="2">
    <source>
        <dbReference type="ARBA" id="ARBA00022801"/>
    </source>
</evidence>
<dbReference type="InterPro" id="IPR002161">
    <property type="entry name" value="PdxT/SNO"/>
</dbReference>
<dbReference type="GO" id="GO:0005829">
    <property type="term" value="C:cytosol"/>
    <property type="evidence" value="ECO:0007669"/>
    <property type="project" value="TreeGrafter"/>
</dbReference>
<gene>
    <name evidence="10 13" type="primary">pdxT</name>
    <name evidence="13" type="ORF">I6J18_04235</name>
</gene>
<dbReference type="EC" id="3.5.1.2" evidence="10"/>
<dbReference type="FunFam" id="3.40.50.880:FF:000010">
    <property type="entry name" value="uncharacterized protein LOC100176842 isoform X2"/>
    <property type="match status" value="1"/>
</dbReference>
<evidence type="ECO:0000256" key="9">
    <source>
        <dbReference type="ARBA" id="ARBA00064749"/>
    </source>
</evidence>
<comment type="function">
    <text evidence="8 10">Catalyzes the hydrolysis of glutamine to glutamate and ammonia as part of the biosynthesis of pyridoxal 5'-phosphate. The resulting ammonia molecule is channeled to the active site of PdxS.</text>
</comment>
<comment type="similarity">
    <text evidence="1 10">Belongs to the glutaminase PdxT/SNO family.</text>
</comment>
<dbReference type="GO" id="GO:0042823">
    <property type="term" value="P:pyridoxal phosphate biosynthetic process"/>
    <property type="evidence" value="ECO:0007669"/>
    <property type="project" value="UniProtKB-UniRule"/>
</dbReference>
<dbReference type="RefSeq" id="WP_040375567.1">
    <property type="nucleotide sequence ID" value="NZ_CP068053.1"/>
</dbReference>
<evidence type="ECO:0000256" key="6">
    <source>
        <dbReference type="ARBA" id="ARBA00047992"/>
    </source>
</evidence>
<dbReference type="EMBL" id="CP068053">
    <property type="protein sequence ID" value="QQT01118.1"/>
    <property type="molecule type" value="Genomic_DNA"/>
</dbReference>
<dbReference type="EC" id="4.3.3.6" evidence="10"/>
<dbReference type="GO" id="GO:0008614">
    <property type="term" value="P:pyridoxine metabolic process"/>
    <property type="evidence" value="ECO:0007669"/>
    <property type="project" value="TreeGrafter"/>
</dbReference>
<feature type="active site" description="Charge relay system" evidence="10 11">
    <location>
        <position position="172"/>
    </location>
</feature>
<feature type="active site" description="Charge relay system" evidence="10 11">
    <location>
        <position position="170"/>
    </location>
</feature>
<evidence type="ECO:0000313" key="14">
    <source>
        <dbReference type="Proteomes" id="UP000595254"/>
    </source>
</evidence>
<dbReference type="HAMAP" id="MF_01615">
    <property type="entry name" value="PdxT"/>
    <property type="match status" value="1"/>
</dbReference>
<comment type="catalytic activity">
    <reaction evidence="6 10">
        <text>aldehydo-D-ribose 5-phosphate + D-glyceraldehyde 3-phosphate + L-glutamine = pyridoxal 5'-phosphate + L-glutamate + phosphate + 3 H2O + H(+)</text>
        <dbReference type="Rhea" id="RHEA:31507"/>
        <dbReference type="ChEBI" id="CHEBI:15377"/>
        <dbReference type="ChEBI" id="CHEBI:15378"/>
        <dbReference type="ChEBI" id="CHEBI:29985"/>
        <dbReference type="ChEBI" id="CHEBI:43474"/>
        <dbReference type="ChEBI" id="CHEBI:58273"/>
        <dbReference type="ChEBI" id="CHEBI:58359"/>
        <dbReference type="ChEBI" id="CHEBI:59776"/>
        <dbReference type="ChEBI" id="CHEBI:597326"/>
        <dbReference type="EC" id="4.3.3.6"/>
    </reaction>
</comment>
<name>A0A974NP20_PERPY</name>
<evidence type="ECO:0000256" key="12">
    <source>
        <dbReference type="PIRSR" id="PIRSR005639-2"/>
    </source>
</evidence>
<feature type="binding site" evidence="10 12">
    <location>
        <position position="106"/>
    </location>
    <ligand>
        <name>L-glutamine</name>
        <dbReference type="ChEBI" id="CHEBI:58359"/>
    </ligand>
</feature>
<dbReference type="Gene3D" id="3.40.50.880">
    <property type="match status" value="1"/>
</dbReference>
<evidence type="ECO:0000313" key="13">
    <source>
        <dbReference type="EMBL" id="QQT01118.1"/>
    </source>
</evidence>
<dbReference type="GO" id="GO:0004359">
    <property type="term" value="F:glutaminase activity"/>
    <property type="evidence" value="ECO:0007669"/>
    <property type="project" value="UniProtKB-UniRule"/>
</dbReference>
<dbReference type="PANTHER" id="PTHR31559">
    <property type="entry name" value="PYRIDOXAL 5'-PHOSPHATE SYNTHASE SUBUNIT SNO"/>
    <property type="match status" value="1"/>
</dbReference>
<dbReference type="Pfam" id="PF01174">
    <property type="entry name" value="SNO"/>
    <property type="match status" value="1"/>
</dbReference>
<keyword evidence="2 10" id="KW-0378">Hydrolase</keyword>
<dbReference type="GO" id="GO:0006543">
    <property type="term" value="P:L-glutamine catabolic process"/>
    <property type="evidence" value="ECO:0007669"/>
    <property type="project" value="UniProtKB-UniRule"/>
</dbReference>
<evidence type="ECO:0000256" key="8">
    <source>
        <dbReference type="ARBA" id="ARBA00054599"/>
    </source>
</evidence>
<keyword evidence="4 10" id="KW-0315">Glutamine amidotransferase</keyword>
<evidence type="ECO:0000256" key="11">
    <source>
        <dbReference type="PIRSR" id="PIRSR005639-1"/>
    </source>
</evidence>
<evidence type="ECO:0000256" key="5">
    <source>
        <dbReference type="ARBA" id="ARBA00023239"/>
    </source>
</evidence>
<evidence type="ECO:0000256" key="3">
    <source>
        <dbReference type="ARBA" id="ARBA00022898"/>
    </source>
</evidence>
<feature type="binding site" evidence="10 12">
    <location>
        <begin position="134"/>
        <end position="135"/>
    </location>
    <ligand>
        <name>L-glutamine</name>
        <dbReference type="ChEBI" id="CHEBI:58359"/>
    </ligand>
</feature>